<evidence type="ECO:0000256" key="2">
    <source>
        <dbReference type="ARBA" id="ARBA00012939"/>
    </source>
</evidence>
<evidence type="ECO:0000256" key="1">
    <source>
        <dbReference type="ARBA" id="ARBA00006541"/>
    </source>
</evidence>
<dbReference type="PROSITE" id="PS00974">
    <property type="entry name" value="MANNITOL_DHGENASE"/>
    <property type="match status" value="1"/>
</dbReference>
<dbReference type="InterPro" id="IPR013118">
    <property type="entry name" value="Mannitol_DH_C"/>
</dbReference>
<dbReference type="Pfam" id="PF01232">
    <property type="entry name" value="Mannitol_dh"/>
    <property type="match status" value="1"/>
</dbReference>
<proteinExistence type="inferred from homology"/>
<dbReference type="EC" id="1.1.1.17" evidence="2"/>
<comment type="catalytic activity">
    <reaction evidence="6">
        <text>D-mannitol 1-phosphate + NAD(+) = beta-D-fructose 6-phosphate + NADH + H(+)</text>
        <dbReference type="Rhea" id="RHEA:19661"/>
        <dbReference type="ChEBI" id="CHEBI:15378"/>
        <dbReference type="ChEBI" id="CHEBI:57540"/>
        <dbReference type="ChEBI" id="CHEBI:57634"/>
        <dbReference type="ChEBI" id="CHEBI:57945"/>
        <dbReference type="ChEBI" id="CHEBI:61381"/>
        <dbReference type="EC" id="1.1.1.17"/>
    </reaction>
</comment>
<dbReference type="Proteomes" id="UP001500729">
    <property type="component" value="Unassembled WGS sequence"/>
</dbReference>
<accession>A0ABN1DUL0</accession>
<dbReference type="InterPro" id="IPR013131">
    <property type="entry name" value="Mannitol_DH_N"/>
</dbReference>
<dbReference type="InterPro" id="IPR036291">
    <property type="entry name" value="NAD(P)-bd_dom_sf"/>
</dbReference>
<name>A0ABN1DUL0_SACER</name>
<feature type="domain" description="Mannitol dehydrogenase C-terminal" evidence="8">
    <location>
        <begin position="303"/>
        <end position="427"/>
    </location>
</feature>
<dbReference type="Gene3D" id="1.10.1040.10">
    <property type="entry name" value="N-(1-d-carboxylethyl)-l-norvaline Dehydrogenase, domain 2"/>
    <property type="match status" value="1"/>
</dbReference>
<feature type="domain" description="Mannitol dehydrogenase N-terminal" evidence="7">
    <location>
        <begin position="46"/>
        <end position="293"/>
    </location>
</feature>
<dbReference type="PANTHER" id="PTHR43362:SF1">
    <property type="entry name" value="MANNITOL DEHYDROGENASE 2-RELATED"/>
    <property type="match status" value="1"/>
</dbReference>
<dbReference type="InterPro" id="IPR008927">
    <property type="entry name" value="6-PGluconate_DH-like_C_sf"/>
</dbReference>
<evidence type="ECO:0000313" key="10">
    <source>
        <dbReference type="Proteomes" id="UP001500729"/>
    </source>
</evidence>
<dbReference type="Pfam" id="PF08125">
    <property type="entry name" value="Mannitol_dh_C"/>
    <property type="match status" value="1"/>
</dbReference>
<evidence type="ECO:0000256" key="6">
    <source>
        <dbReference type="ARBA" id="ARBA00048615"/>
    </source>
</evidence>
<evidence type="ECO:0000256" key="3">
    <source>
        <dbReference type="ARBA" id="ARBA00016219"/>
    </source>
</evidence>
<organism evidence="9 10">
    <name type="scientific">Saccharopolyspora erythraea</name>
    <name type="common">Streptomyces erythraeus</name>
    <dbReference type="NCBI Taxonomy" id="1836"/>
    <lineage>
        <taxon>Bacteria</taxon>
        <taxon>Bacillati</taxon>
        <taxon>Actinomycetota</taxon>
        <taxon>Actinomycetes</taxon>
        <taxon>Pseudonocardiales</taxon>
        <taxon>Pseudonocardiaceae</taxon>
        <taxon>Saccharopolyspora</taxon>
    </lineage>
</organism>
<keyword evidence="5" id="KW-0520">NAD</keyword>
<comment type="similarity">
    <text evidence="1">Belongs to the mannitol dehydrogenase family.</text>
</comment>
<dbReference type="SUPFAM" id="SSF48179">
    <property type="entry name" value="6-phosphogluconate dehydrogenase C-terminal domain-like"/>
    <property type="match status" value="1"/>
</dbReference>
<comment type="caution">
    <text evidence="9">The sequence shown here is derived from an EMBL/GenBank/DDBJ whole genome shotgun (WGS) entry which is preliminary data.</text>
</comment>
<dbReference type="SUPFAM" id="SSF51735">
    <property type="entry name" value="NAD(P)-binding Rossmann-fold domains"/>
    <property type="match status" value="1"/>
</dbReference>
<keyword evidence="10" id="KW-1185">Reference proteome</keyword>
<evidence type="ECO:0000256" key="4">
    <source>
        <dbReference type="ARBA" id="ARBA00023002"/>
    </source>
</evidence>
<evidence type="ECO:0000259" key="8">
    <source>
        <dbReference type="Pfam" id="PF08125"/>
    </source>
</evidence>
<dbReference type="PRINTS" id="PR00084">
    <property type="entry name" value="MTLDHDRGNASE"/>
</dbReference>
<evidence type="ECO:0000259" key="7">
    <source>
        <dbReference type="Pfam" id="PF01232"/>
    </source>
</evidence>
<sequence>MKRNARQCWTTARASWKDKDVMTQPLGRKSLLAGSRLGASAPDRTGIVHLGLGNFHRAHGAVYTAQAMAAAGGDWGIRGFAHSSDRVVAPMRAQDNVYSILQLTERGAEAGLVDVHRDTGVAAQDPAAVVDAIADPAHRIVSLTVSEVGYTRDPATGRLALDAPEVAADLTAGSTPRTAVGMIARGLEQRAASGEPFAVLSCDNLQSAGDVTRAVVEEFLQAAGVSDDVLSFVSSSVSFPNGMVDRIVPRTTDEHSRIVADLLGVQDLCPVPAEEFTMWVLEDDFAGGRPAWDLAGATFSNEIEAYEMVKLRLLNGSHSLIAYLGILSGAPTIDVAWGQDFVREAVLNGITDDYLPTFTPPTGFDADAYVSELDARWRNPLIGHATTQVGTDGSLKLLQRIPNAALFHLRRGDMPHHLALCIAAWIACVAPPAGFTPEPLAERIVEPARDRLAAAVDGAVTVADHVRRIMNGGFFPDALAEQDAFTVRVADLLTLVVRDGVRAAAADVAASR</sequence>
<evidence type="ECO:0000313" key="9">
    <source>
        <dbReference type="EMBL" id="GAA0552044.1"/>
    </source>
</evidence>
<dbReference type="InterPro" id="IPR050988">
    <property type="entry name" value="Mannitol_DH/Oxidoreductase"/>
</dbReference>
<reference evidence="9 10" key="1">
    <citation type="journal article" date="2019" name="Int. J. Syst. Evol. Microbiol.">
        <title>The Global Catalogue of Microorganisms (GCM) 10K type strain sequencing project: providing services to taxonomists for standard genome sequencing and annotation.</title>
        <authorList>
            <consortium name="The Broad Institute Genomics Platform"/>
            <consortium name="The Broad Institute Genome Sequencing Center for Infectious Disease"/>
            <person name="Wu L."/>
            <person name="Ma J."/>
        </authorList>
    </citation>
    <scope>NUCLEOTIDE SEQUENCE [LARGE SCALE GENOMIC DNA]</scope>
    <source>
        <strain evidence="9 10">JCM 10303</strain>
    </source>
</reference>
<evidence type="ECO:0000256" key="5">
    <source>
        <dbReference type="ARBA" id="ARBA00023027"/>
    </source>
</evidence>
<dbReference type="Gene3D" id="3.40.50.720">
    <property type="entry name" value="NAD(P)-binding Rossmann-like Domain"/>
    <property type="match status" value="1"/>
</dbReference>
<dbReference type="InterPro" id="IPR013328">
    <property type="entry name" value="6PGD_dom2"/>
</dbReference>
<dbReference type="PANTHER" id="PTHR43362">
    <property type="entry name" value="MANNITOL DEHYDROGENASE DSF1-RELATED"/>
    <property type="match status" value="1"/>
</dbReference>
<dbReference type="InterPro" id="IPR000669">
    <property type="entry name" value="Mannitol_DH"/>
</dbReference>
<gene>
    <name evidence="9" type="ORF">GCM10009533_57920</name>
</gene>
<dbReference type="EMBL" id="BAAAGS010000055">
    <property type="protein sequence ID" value="GAA0552044.1"/>
    <property type="molecule type" value="Genomic_DNA"/>
</dbReference>
<protein>
    <recommendedName>
        <fullName evidence="3">Mannitol-1-phosphate 5-dehydrogenase</fullName>
        <ecNumber evidence="2">1.1.1.17</ecNumber>
    </recommendedName>
</protein>
<keyword evidence="4" id="KW-0560">Oxidoreductase</keyword>
<dbReference type="InterPro" id="IPR023027">
    <property type="entry name" value="Mannitol_DH_CS"/>
</dbReference>